<reference evidence="1" key="1">
    <citation type="journal article" date="2021" name="New Phytol.">
        <title>Evolutionary innovations through gain and loss of genes in the ectomycorrhizal Boletales.</title>
        <authorList>
            <person name="Wu G."/>
            <person name="Miyauchi S."/>
            <person name="Morin E."/>
            <person name="Kuo A."/>
            <person name="Drula E."/>
            <person name="Varga T."/>
            <person name="Kohler A."/>
            <person name="Feng B."/>
            <person name="Cao Y."/>
            <person name="Lipzen A."/>
            <person name="Daum C."/>
            <person name="Hundley H."/>
            <person name="Pangilinan J."/>
            <person name="Johnson J."/>
            <person name="Barry K."/>
            <person name="LaButti K."/>
            <person name="Ng V."/>
            <person name="Ahrendt S."/>
            <person name="Min B."/>
            <person name="Choi I.G."/>
            <person name="Park H."/>
            <person name="Plett J.M."/>
            <person name="Magnuson J."/>
            <person name="Spatafora J.W."/>
            <person name="Nagy L.G."/>
            <person name="Henrissat B."/>
            <person name="Grigoriev I.V."/>
            <person name="Yang Z.L."/>
            <person name="Xu J."/>
            <person name="Martin F.M."/>
        </authorList>
    </citation>
    <scope>NUCLEOTIDE SEQUENCE</scope>
    <source>
        <strain evidence="1">KUC20120723A-06</strain>
    </source>
</reference>
<gene>
    <name evidence="1" type="ORF">BV22DRAFT_898667</name>
</gene>
<comment type="caution">
    <text evidence="1">The sequence shown here is derived from an EMBL/GenBank/DDBJ whole genome shotgun (WGS) entry which is preliminary data.</text>
</comment>
<proteinExistence type="predicted"/>
<evidence type="ECO:0000313" key="1">
    <source>
        <dbReference type="EMBL" id="KAH7918752.1"/>
    </source>
</evidence>
<sequence>MKPPATTTIRSPTATSARSGSTPTAPSSCTRPPHRVPPSNSTSGPLPPRLRLPQAQKAALLPGAHCIYIYRLRCHRARDQRGDLGVAEQHSGASKHRRRRVLC</sequence>
<dbReference type="EMBL" id="MU266739">
    <property type="protein sequence ID" value="KAH7918752.1"/>
    <property type="molecule type" value="Genomic_DNA"/>
</dbReference>
<protein>
    <submittedName>
        <fullName evidence="1">Uncharacterized protein</fullName>
    </submittedName>
</protein>
<organism evidence="1 2">
    <name type="scientific">Leucogyrophana mollusca</name>
    <dbReference type="NCBI Taxonomy" id="85980"/>
    <lineage>
        <taxon>Eukaryota</taxon>
        <taxon>Fungi</taxon>
        <taxon>Dikarya</taxon>
        <taxon>Basidiomycota</taxon>
        <taxon>Agaricomycotina</taxon>
        <taxon>Agaricomycetes</taxon>
        <taxon>Agaricomycetidae</taxon>
        <taxon>Boletales</taxon>
        <taxon>Boletales incertae sedis</taxon>
        <taxon>Leucogyrophana</taxon>
    </lineage>
</organism>
<name>A0ACB8B222_9AGAM</name>
<keyword evidence="2" id="KW-1185">Reference proteome</keyword>
<accession>A0ACB8B222</accession>
<evidence type="ECO:0000313" key="2">
    <source>
        <dbReference type="Proteomes" id="UP000790709"/>
    </source>
</evidence>
<dbReference type="Proteomes" id="UP000790709">
    <property type="component" value="Unassembled WGS sequence"/>
</dbReference>